<evidence type="ECO:0000313" key="2">
    <source>
        <dbReference type="EMBL" id="QDE39408.1"/>
    </source>
</evidence>
<dbReference type="Pfam" id="PF01323">
    <property type="entry name" value="DSBA"/>
    <property type="match status" value="1"/>
</dbReference>
<dbReference type="KEGG" id="lpy:FIV34_09410"/>
<dbReference type="InterPro" id="IPR001853">
    <property type="entry name" value="DSBA-like_thioredoxin_dom"/>
</dbReference>
<dbReference type="PANTHER" id="PTHR13887:SF41">
    <property type="entry name" value="THIOREDOXIN SUPERFAMILY PROTEIN"/>
    <property type="match status" value="1"/>
</dbReference>
<dbReference type="OrthoDB" id="9799122at2"/>
<evidence type="ECO:0000313" key="3">
    <source>
        <dbReference type="Proteomes" id="UP000316093"/>
    </source>
</evidence>
<protein>
    <submittedName>
        <fullName evidence="2">DsbA family oxidoreductase</fullName>
    </submittedName>
</protein>
<evidence type="ECO:0000259" key="1">
    <source>
        <dbReference type="Pfam" id="PF01323"/>
    </source>
</evidence>
<accession>A0A4Y5Z563</accession>
<dbReference type="PANTHER" id="PTHR13887">
    <property type="entry name" value="GLUTATHIONE S-TRANSFERASE KAPPA"/>
    <property type="match status" value="1"/>
</dbReference>
<dbReference type="GO" id="GO:0016491">
    <property type="term" value="F:oxidoreductase activity"/>
    <property type="evidence" value="ECO:0007669"/>
    <property type="project" value="InterPro"/>
</dbReference>
<reference evidence="2 3" key="1">
    <citation type="submission" date="2019-06" db="EMBL/GenBank/DDBJ databases">
        <title>A complete genome sequence for Luteibacter pinisoli MAH-14.</title>
        <authorList>
            <person name="Baltrus D.A."/>
        </authorList>
    </citation>
    <scope>NUCLEOTIDE SEQUENCE [LARGE SCALE GENOMIC DNA]</scope>
    <source>
        <strain evidence="2 3">MAH-14</strain>
    </source>
</reference>
<dbReference type="Proteomes" id="UP000316093">
    <property type="component" value="Chromosome"/>
</dbReference>
<dbReference type="CDD" id="cd03024">
    <property type="entry name" value="DsbA_FrnE"/>
    <property type="match status" value="1"/>
</dbReference>
<dbReference type="RefSeq" id="WP_139981922.1">
    <property type="nucleotide sequence ID" value="NZ_CP041046.1"/>
</dbReference>
<dbReference type="SUPFAM" id="SSF52833">
    <property type="entry name" value="Thioredoxin-like"/>
    <property type="match status" value="1"/>
</dbReference>
<dbReference type="Gene3D" id="3.40.30.10">
    <property type="entry name" value="Glutaredoxin"/>
    <property type="match status" value="1"/>
</dbReference>
<proteinExistence type="predicted"/>
<dbReference type="AlphaFoldDB" id="A0A4Y5Z563"/>
<organism evidence="2 3">
    <name type="scientific">Luteibacter pinisoli</name>
    <dbReference type="NCBI Taxonomy" id="2589080"/>
    <lineage>
        <taxon>Bacteria</taxon>
        <taxon>Pseudomonadati</taxon>
        <taxon>Pseudomonadota</taxon>
        <taxon>Gammaproteobacteria</taxon>
        <taxon>Lysobacterales</taxon>
        <taxon>Rhodanobacteraceae</taxon>
        <taxon>Luteibacter</taxon>
    </lineage>
</organism>
<dbReference type="InterPro" id="IPR036249">
    <property type="entry name" value="Thioredoxin-like_sf"/>
</dbReference>
<dbReference type="EMBL" id="CP041046">
    <property type="protein sequence ID" value="QDE39408.1"/>
    <property type="molecule type" value="Genomic_DNA"/>
</dbReference>
<sequence length="215" mass="23757">MSQKMKIDFVSDIACPWCAIGLSGLERALENLQGVVDPEITFHPFELNPQMVAGGENMVEHIVAKYRIPADQARTNRENIKARAAGVGFTMNTSDASRIYNTFDAHRLLAWAGEKGKQHALKRQLLALNFTEQTDPGNHDALVDSAVKVGLDATEARAVLDSDRYAAEVRRDEALWQSRGITGVPAVIVNDKYLISGGQPPEEFERQLRKIAQEG</sequence>
<feature type="domain" description="DSBA-like thioredoxin" evidence="1">
    <location>
        <begin position="7"/>
        <end position="208"/>
    </location>
</feature>
<gene>
    <name evidence="2" type="ORF">FIV34_09410</name>
</gene>
<keyword evidence="3" id="KW-1185">Reference proteome</keyword>
<name>A0A4Y5Z563_9GAMM</name>